<gene>
    <name evidence="2" type="ORF">POSPLADRAFT_1140360</name>
</gene>
<evidence type="ECO:0000256" key="1">
    <source>
        <dbReference type="SAM" id="MobiDB-lite"/>
    </source>
</evidence>
<dbReference type="InterPro" id="IPR046670">
    <property type="entry name" value="DUF6540"/>
</dbReference>
<feature type="compositionally biased region" description="Polar residues" evidence="1">
    <location>
        <begin position="95"/>
        <end position="109"/>
    </location>
</feature>
<organism evidence="2 3">
    <name type="scientific">Postia placenta MAD-698-R-SB12</name>
    <dbReference type="NCBI Taxonomy" id="670580"/>
    <lineage>
        <taxon>Eukaryota</taxon>
        <taxon>Fungi</taxon>
        <taxon>Dikarya</taxon>
        <taxon>Basidiomycota</taxon>
        <taxon>Agaricomycotina</taxon>
        <taxon>Agaricomycetes</taxon>
        <taxon>Polyporales</taxon>
        <taxon>Adustoporiaceae</taxon>
        <taxon>Rhodonia</taxon>
    </lineage>
</organism>
<keyword evidence="3" id="KW-1185">Reference proteome</keyword>
<dbReference type="Proteomes" id="UP000194127">
    <property type="component" value="Unassembled WGS sequence"/>
</dbReference>
<dbReference type="Pfam" id="PF20174">
    <property type="entry name" value="DUF6540"/>
    <property type="match status" value="1"/>
</dbReference>
<dbReference type="RefSeq" id="XP_024339980.1">
    <property type="nucleotide sequence ID" value="XM_024485160.1"/>
</dbReference>
<proteinExistence type="predicted"/>
<protein>
    <submittedName>
        <fullName evidence="2">Uncharacterized protein</fullName>
    </submittedName>
</protein>
<evidence type="ECO:0000313" key="3">
    <source>
        <dbReference type="Proteomes" id="UP000194127"/>
    </source>
</evidence>
<evidence type="ECO:0000313" key="2">
    <source>
        <dbReference type="EMBL" id="OSX63186.1"/>
    </source>
</evidence>
<reference evidence="2 3" key="1">
    <citation type="submission" date="2017-04" db="EMBL/GenBank/DDBJ databases">
        <title>Genome Sequence of the Model Brown-Rot Fungus Postia placenta SB12.</title>
        <authorList>
            <consortium name="DOE Joint Genome Institute"/>
            <person name="Gaskell J."/>
            <person name="Kersten P."/>
            <person name="Larrondo L.F."/>
            <person name="Canessa P."/>
            <person name="Martinez D."/>
            <person name="Hibbett D."/>
            <person name="Schmoll M."/>
            <person name="Kubicek C.P."/>
            <person name="Martinez A.T."/>
            <person name="Yadav J."/>
            <person name="Master E."/>
            <person name="Magnuson J.K."/>
            <person name="James T."/>
            <person name="Yaver D."/>
            <person name="Berka R."/>
            <person name="Labutti K."/>
            <person name="Lipzen A."/>
            <person name="Aerts A."/>
            <person name="Barry K."/>
            <person name="Henrissat B."/>
            <person name="Blanchette R."/>
            <person name="Grigoriev I."/>
            <person name="Cullen D."/>
        </authorList>
    </citation>
    <scope>NUCLEOTIDE SEQUENCE [LARGE SCALE GENOMIC DNA]</scope>
    <source>
        <strain evidence="2 3">MAD-698-R-SB12</strain>
    </source>
</reference>
<dbReference type="GeneID" id="36330109"/>
<dbReference type="OrthoDB" id="37659at2759"/>
<accession>A0A1X6N3X7</accession>
<dbReference type="AlphaFoldDB" id="A0A1X6N3X7"/>
<name>A0A1X6N3X7_9APHY</name>
<feature type="region of interest" description="Disordered" evidence="1">
    <location>
        <begin position="87"/>
        <end position="109"/>
    </location>
</feature>
<dbReference type="EMBL" id="KZ110595">
    <property type="protein sequence ID" value="OSX63186.1"/>
    <property type="molecule type" value="Genomic_DNA"/>
</dbReference>
<sequence>MTRAHTAVIIAKLPRLLTSCGRIAIEQLCILTGQWGKMAPHDRRHFIGRARAASWIGINFAESARDTGLSHWFRSLERSVCVETSSEDGTESIRRSQPSSHCTPQSNTQNTPWHWEIVVKTNPWVKGTGQAVGEAFHIKGATQAIFTYERKQNVKYGSPSSFKGCVLVGHINATALDAADQLLSTVPIVNGNHNWNCQNWVVLAISALENQGRAFFKLNKGRPVKQVDLLAKMVPLATAYDAVVQSEDEL</sequence>